<dbReference type="EC" id="3.4.21.-" evidence="9"/>
<keyword evidence="4 9" id="KW-0378">Hydrolase</keyword>
<feature type="transmembrane region" description="Helical" evidence="7">
    <location>
        <begin position="154"/>
        <end position="174"/>
    </location>
</feature>
<evidence type="ECO:0000256" key="7">
    <source>
        <dbReference type="SAM" id="Phobius"/>
    </source>
</evidence>
<feature type="transmembrane region" description="Helical" evidence="7">
    <location>
        <begin position="126"/>
        <end position="147"/>
    </location>
</feature>
<dbReference type="GO" id="GO:0006508">
    <property type="term" value="P:proteolysis"/>
    <property type="evidence" value="ECO:0007669"/>
    <property type="project" value="UniProtKB-KW"/>
</dbReference>
<feature type="domain" description="Peptidase S54 rhomboid" evidence="8">
    <location>
        <begin position="62"/>
        <end position="203"/>
    </location>
</feature>
<evidence type="ECO:0000256" key="4">
    <source>
        <dbReference type="ARBA" id="ARBA00022801"/>
    </source>
</evidence>
<feature type="transmembrane region" description="Helical" evidence="7">
    <location>
        <begin position="7"/>
        <end position="25"/>
    </location>
</feature>
<evidence type="ECO:0000256" key="3">
    <source>
        <dbReference type="ARBA" id="ARBA00022692"/>
    </source>
</evidence>
<protein>
    <submittedName>
        <fullName evidence="9">Rhomboid family intramembrane serine protease</fullName>
        <ecNumber evidence="9">3.4.21.-</ecNumber>
    </submittedName>
</protein>
<sequence length="220" mass="24346">MPNVPPVTRYLLIANVLVFALQLVLHDASTYALSQHFALWPLGPDQLGQVAGGAVISVGFRPWQLVTYAFMHGGFEHILFNMFALYMFGGVIERTFGARNYTIYYFACAIVAAVAQLLVMKYFPNGFYPTIGASGAIFGLLLAFGMLYPKEKMFLIFLPIPMPAWLFVIGYAVVELVLGVTGTQAGVAHFAHLGGMVGGYVMIQYWRGKLPLKPKRQLLR</sequence>
<comment type="caution">
    <text evidence="9">The sequence shown here is derived from an EMBL/GenBank/DDBJ whole genome shotgun (WGS) entry which is preliminary data.</text>
</comment>
<dbReference type="InterPro" id="IPR035952">
    <property type="entry name" value="Rhomboid-like_sf"/>
</dbReference>
<keyword evidence="10" id="KW-1185">Reference proteome</keyword>
<evidence type="ECO:0000256" key="5">
    <source>
        <dbReference type="ARBA" id="ARBA00022989"/>
    </source>
</evidence>
<organism evidence="9 10">
    <name type="scientific">Rhodanobacter humi</name>
    <dbReference type="NCBI Taxonomy" id="1888173"/>
    <lineage>
        <taxon>Bacteria</taxon>
        <taxon>Pseudomonadati</taxon>
        <taxon>Pseudomonadota</taxon>
        <taxon>Gammaproteobacteria</taxon>
        <taxon>Lysobacterales</taxon>
        <taxon>Rhodanobacteraceae</taxon>
        <taxon>Rhodanobacter</taxon>
    </lineage>
</organism>
<keyword evidence="5 7" id="KW-1133">Transmembrane helix</keyword>
<keyword evidence="9" id="KW-0645">Protease</keyword>
<feature type="transmembrane region" description="Helical" evidence="7">
    <location>
        <begin position="186"/>
        <end position="206"/>
    </location>
</feature>
<dbReference type="Gene3D" id="1.20.1540.10">
    <property type="entry name" value="Rhomboid-like"/>
    <property type="match status" value="1"/>
</dbReference>
<feature type="transmembrane region" description="Helical" evidence="7">
    <location>
        <begin position="65"/>
        <end position="89"/>
    </location>
</feature>
<dbReference type="PANTHER" id="PTHR43731">
    <property type="entry name" value="RHOMBOID PROTEASE"/>
    <property type="match status" value="1"/>
</dbReference>
<dbReference type="InterPro" id="IPR022764">
    <property type="entry name" value="Peptidase_S54_rhomboid_dom"/>
</dbReference>
<feature type="transmembrane region" description="Helical" evidence="7">
    <location>
        <begin position="101"/>
        <end position="120"/>
    </location>
</feature>
<dbReference type="Pfam" id="PF01694">
    <property type="entry name" value="Rhomboid"/>
    <property type="match status" value="1"/>
</dbReference>
<evidence type="ECO:0000256" key="2">
    <source>
        <dbReference type="ARBA" id="ARBA00009045"/>
    </source>
</evidence>
<dbReference type="GO" id="GO:0008233">
    <property type="term" value="F:peptidase activity"/>
    <property type="evidence" value="ECO:0007669"/>
    <property type="project" value="UniProtKB-KW"/>
</dbReference>
<evidence type="ECO:0000313" key="10">
    <source>
        <dbReference type="Proteomes" id="UP001562159"/>
    </source>
</evidence>
<accession>A0ABV4ATN1</accession>
<reference evidence="9 10" key="1">
    <citation type="submission" date="2024-07" db="EMBL/GenBank/DDBJ databases">
        <title>Molecular mechanisms and environmental adaptations of flagellar loss and biofilm growth of Rhodanobacter under environmental stress.</title>
        <authorList>
            <person name="Chen M."/>
        </authorList>
    </citation>
    <scope>NUCLEOTIDE SEQUENCE [LARGE SCALE GENOMIC DNA]</scope>
    <source>
        <strain evidence="9 10">RS22</strain>
    </source>
</reference>
<proteinExistence type="inferred from homology"/>
<comment type="similarity">
    <text evidence="2">Belongs to the peptidase S54 family.</text>
</comment>
<keyword evidence="6 7" id="KW-0472">Membrane</keyword>
<comment type="subcellular location">
    <subcellularLocation>
        <location evidence="1">Membrane</location>
        <topology evidence="1">Multi-pass membrane protein</topology>
    </subcellularLocation>
</comment>
<evidence type="ECO:0000256" key="6">
    <source>
        <dbReference type="ARBA" id="ARBA00023136"/>
    </source>
</evidence>
<dbReference type="Proteomes" id="UP001562159">
    <property type="component" value="Unassembled WGS sequence"/>
</dbReference>
<dbReference type="EMBL" id="JBGBPY010000001">
    <property type="protein sequence ID" value="MEY2183749.1"/>
    <property type="molecule type" value="Genomic_DNA"/>
</dbReference>
<dbReference type="SUPFAM" id="SSF144091">
    <property type="entry name" value="Rhomboid-like"/>
    <property type="match status" value="1"/>
</dbReference>
<dbReference type="PANTHER" id="PTHR43731:SF14">
    <property type="entry name" value="PRESENILIN-ASSOCIATED RHOMBOID-LIKE PROTEIN, MITOCHONDRIAL"/>
    <property type="match status" value="1"/>
</dbReference>
<keyword evidence="3 7" id="KW-0812">Transmembrane</keyword>
<gene>
    <name evidence="9" type="ORF">AB7878_15100</name>
</gene>
<evidence type="ECO:0000259" key="8">
    <source>
        <dbReference type="Pfam" id="PF01694"/>
    </source>
</evidence>
<evidence type="ECO:0000256" key="1">
    <source>
        <dbReference type="ARBA" id="ARBA00004141"/>
    </source>
</evidence>
<evidence type="ECO:0000313" key="9">
    <source>
        <dbReference type="EMBL" id="MEY2183749.1"/>
    </source>
</evidence>
<name>A0ABV4ATN1_9GAMM</name>
<dbReference type="InterPro" id="IPR050925">
    <property type="entry name" value="Rhomboid_protease_S54"/>
</dbReference>